<reference evidence="9 10" key="1">
    <citation type="submission" date="2017-05" db="EMBL/GenBank/DDBJ databases">
        <title>Vagococcus spp. assemblies.</title>
        <authorList>
            <person name="Gulvik C.A."/>
        </authorList>
    </citation>
    <scope>NUCLEOTIDE SEQUENCE [LARGE SCALE GENOMIC DNA]</scope>
    <source>
        <strain evidence="9 10">NCFB 2777</strain>
    </source>
</reference>
<dbReference type="Proteomes" id="UP000287239">
    <property type="component" value="Unassembled WGS sequence"/>
</dbReference>
<organism evidence="9 10">
    <name type="scientific">Vagococcus salmoninarum</name>
    <dbReference type="NCBI Taxonomy" id="2739"/>
    <lineage>
        <taxon>Bacteria</taxon>
        <taxon>Bacillati</taxon>
        <taxon>Bacillota</taxon>
        <taxon>Bacilli</taxon>
        <taxon>Lactobacillales</taxon>
        <taxon>Enterococcaceae</taxon>
        <taxon>Vagococcus</taxon>
    </lineage>
</organism>
<feature type="transmembrane region" description="Helical" evidence="8">
    <location>
        <begin position="262"/>
        <end position="280"/>
    </location>
</feature>
<evidence type="ECO:0000256" key="2">
    <source>
        <dbReference type="ARBA" id="ARBA00009773"/>
    </source>
</evidence>
<dbReference type="EMBL" id="NGJU01000012">
    <property type="protein sequence ID" value="RST94970.1"/>
    <property type="molecule type" value="Genomic_DNA"/>
</dbReference>
<protein>
    <submittedName>
        <fullName evidence="9">AI-2E family transporter</fullName>
    </submittedName>
</protein>
<keyword evidence="5 8" id="KW-0812">Transmembrane</keyword>
<evidence type="ECO:0000256" key="7">
    <source>
        <dbReference type="ARBA" id="ARBA00023136"/>
    </source>
</evidence>
<feature type="transmembrane region" description="Helical" evidence="8">
    <location>
        <begin position="41"/>
        <end position="61"/>
    </location>
</feature>
<evidence type="ECO:0000256" key="4">
    <source>
        <dbReference type="ARBA" id="ARBA00022475"/>
    </source>
</evidence>
<accession>A0A429ZMN3</accession>
<comment type="similarity">
    <text evidence="2">Belongs to the autoinducer-2 exporter (AI-2E) (TC 2.A.86) family.</text>
</comment>
<feature type="transmembrane region" description="Helical" evidence="8">
    <location>
        <begin position="332"/>
        <end position="361"/>
    </location>
</feature>
<name>A0A429ZMN3_9ENTE</name>
<dbReference type="AlphaFoldDB" id="A0A429ZMN3"/>
<evidence type="ECO:0000313" key="10">
    <source>
        <dbReference type="Proteomes" id="UP000287239"/>
    </source>
</evidence>
<comment type="caution">
    <text evidence="9">The sequence shown here is derived from an EMBL/GenBank/DDBJ whole genome shotgun (WGS) entry which is preliminary data.</text>
</comment>
<feature type="transmembrane region" description="Helical" evidence="8">
    <location>
        <begin position="12"/>
        <end position="29"/>
    </location>
</feature>
<evidence type="ECO:0000256" key="1">
    <source>
        <dbReference type="ARBA" id="ARBA00004651"/>
    </source>
</evidence>
<dbReference type="GO" id="GO:0005886">
    <property type="term" value="C:plasma membrane"/>
    <property type="evidence" value="ECO:0007669"/>
    <property type="project" value="UniProtKB-SubCell"/>
</dbReference>
<feature type="transmembrane region" description="Helical" evidence="8">
    <location>
        <begin position="232"/>
        <end position="255"/>
    </location>
</feature>
<feature type="transmembrane region" description="Helical" evidence="8">
    <location>
        <begin position="286"/>
        <end position="311"/>
    </location>
</feature>
<keyword evidence="6 8" id="KW-1133">Transmembrane helix</keyword>
<dbReference type="PANTHER" id="PTHR21716">
    <property type="entry name" value="TRANSMEMBRANE PROTEIN"/>
    <property type="match status" value="1"/>
</dbReference>
<keyword evidence="3" id="KW-0813">Transport</keyword>
<dbReference type="PANTHER" id="PTHR21716:SF53">
    <property type="entry name" value="PERMEASE PERM-RELATED"/>
    <property type="match status" value="1"/>
</dbReference>
<evidence type="ECO:0000256" key="6">
    <source>
        <dbReference type="ARBA" id="ARBA00022989"/>
    </source>
</evidence>
<gene>
    <name evidence="9" type="ORF">CBF35_08860</name>
</gene>
<dbReference type="GO" id="GO:0055085">
    <property type="term" value="P:transmembrane transport"/>
    <property type="evidence" value="ECO:0007669"/>
    <property type="project" value="TreeGrafter"/>
</dbReference>
<evidence type="ECO:0000256" key="3">
    <source>
        <dbReference type="ARBA" id="ARBA00022448"/>
    </source>
</evidence>
<dbReference type="Pfam" id="PF01594">
    <property type="entry name" value="AI-2E_transport"/>
    <property type="match status" value="1"/>
</dbReference>
<evidence type="ECO:0000256" key="8">
    <source>
        <dbReference type="SAM" id="Phobius"/>
    </source>
</evidence>
<evidence type="ECO:0000313" key="9">
    <source>
        <dbReference type="EMBL" id="RST94970.1"/>
    </source>
</evidence>
<dbReference type="OrthoDB" id="9793390at2"/>
<proteinExistence type="inferred from homology"/>
<comment type="subcellular location">
    <subcellularLocation>
        <location evidence="1">Cell membrane</location>
        <topology evidence="1">Multi-pass membrane protein</topology>
    </subcellularLocation>
</comment>
<evidence type="ECO:0000256" key="5">
    <source>
        <dbReference type="ARBA" id="ARBA00022692"/>
    </source>
</evidence>
<keyword evidence="10" id="KW-1185">Reference proteome</keyword>
<sequence>MKRVTIDWNYWIIRFIFLMVVIIGFKAISNYQLFLNGLKHLLSVLSPFILGFILAYLLNGAQEKLEHLLNKINLPFIQKKSRGFSVLLLYVVGLTFIFLILNYVVPLILTNIMDLVALLPTFYNYLIELAMKLEENGTVKMMDLDELITTFTASYSPDKILSQWTSAISSLGILTKNLSSFVLNTFLSLVISIYALLFKDSLLTFIASFFQKIMPEKLYTTSKHWLKTTNKIFYKFISCQFLDACIIGVSATILLSLLGVKFALTLGILLGICNMIPYFGSIFASVLTAIITFFTGGLSLAITTIIVLLILQQIDGNIIGPRIMGGALNMNPILIIVSITIGGAYFGILGMFLAVPVAAILKIMTMNWLEHSKAAIPVEEPLK</sequence>
<keyword evidence="7 8" id="KW-0472">Membrane</keyword>
<keyword evidence="4" id="KW-1003">Cell membrane</keyword>
<feature type="transmembrane region" description="Helical" evidence="8">
    <location>
        <begin position="82"/>
        <end position="101"/>
    </location>
</feature>
<dbReference type="InterPro" id="IPR002549">
    <property type="entry name" value="AI-2E-like"/>
</dbReference>